<organism evidence="1 2">
    <name type="scientific">Streptomyces thermogriseus</name>
    <dbReference type="NCBI Taxonomy" id="75292"/>
    <lineage>
        <taxon>Bacteria</taxon>
        <taxon>Bacillati</taxon>
        <taxon>Actinomycetota</taxon>
        <taxon>Actinomycetes</taxon>
        <taxon>Kitasatosporales</taxon>
        <taxon>Streptomycetaceae</taxon>
        <taxon>Streptomyces</taxon>
    </lineage>
</organism>
<protein>
    <submittedName>
        <fullName evidence="1">Uncharacterized protein</fullName>
    </submittedName>
</protein>
<keyword evidence="2" id="KW-1185">Reference proteome</keyword>
<evidence type="ECO:0000313" key="2">
    <source>
        <dbReference type="Proteomes" id="UP001501072"/>
    </source>
</evidence>
<dbReference type="Proteomes" id="UP001501072">
    <property type="component" value="Unassembled WGS sequence"/>
</dbReference>
<gene>
    <name evidence="1" type="ORF">GCM10009564_25330</name>
</gene>
<proteinExistence type="predicted"/>
<name>A0ABP4DGD6_9ACTN</name>
<reference evidence="2" key="1">
    <citation type="journal article" date="2019" name="Int. J. Syst. Evol. Microbiol.">
        <title>The Global Catalogue of Microorganisms (GCM) 10K type strain sequencing project: providing services to taxonomists for standard genome sequencing and annotation.</title>
        <authorList>
            <consortium name="The Broad Institute Genomics Platform"/>
            <consortium name="The Broad Institute Genome Sequencing Center for Infectious Disease"/>
            <person name="Wu L."/>
            <person name="Ma J."/>
        </authorList>
    </citation>
    <scope>NUCLEOTIDE SEQUENCE [LARGE SCALE GENOMIC DNA]</scope>
    <source>
        <strain evidence="2">JCM 11269</strain>
    </source>
</reference>
<accession>A0ABP4DGD6</accession>
<dbReference type="EMBL" id="BAAAHU010000021">
    <property type="protein sequence ID" value="GAA1009599.1"/>
    <property type="molecule type" value="Genomic_DNA"/>
</dbReference>
<sequence>MNGDDRAAEAIGAALDLAEEPPMLEANEGVFAWGLQSGWSRGYRWWHSGKFVVSVVEQDERAGRAGRRGSHRVRWLQSGRAYDRAVFARPSLRAL</sequence>
<evidence type="ECO:0000313" key="1">
    <source>
        <dbReference type="EMBL" id="GAA1009599.1"/>
    </source>
</evidence>
<comment type="caution">
    <text evidence="1">The sequence shown here is derived from an EMBL/GenBank/DDBJ whole genome shotgun (WGS) entry which is preliminary data.</text>
</comment>